<dbReference type="Proteomes" id="UP001515480">
    <property type="component" value="Unassembled WGS sequence"/>
</dbReference>
<dbReference type="AlphaFoldDB" id="A0AB34JNH9"/>
<name>A0AB34JNH9_PRYPA</name>
<keyword evidence="3" id="KW-1185">Reference proteome</keyword>
<sequence>MPPKARWSGTALRAAAREVGNDCSKDVETFLLVVGENLSRTQAMAPDVLEVWRRLPGVRYSSPASLMAAVAKRRKVSATLEKAPEPPLMMQDEPAAQDNRQEKDDDPMAVCERELVNMRGLQMSQASRGVASREVPRIW</sequence>
<organism evidence="2 3">
    <name type="scientific">Prymnesium parvum</name>
    <name type="common">Toxic golden alga</name>
    <dbReference type="NCBI Taxonomy" id="97485"/>
    <lineage>
        <taxon>Eukaryota</taxon>
        <taxon>Haptista</taxon>
        <taxon>Haptophyta</taxon>
        <taxon>Prymnesiophyceae</taxon>
        <taxon>Prymnesiales</taxon>
        <taxon>Prymnesiaceae</taxon>
        <taxon>Prymnesium</taxon>
    </lineage>
</organism>
<feature type="region of interest" description="Disordered" evidence="1">
    <location>
        <begin position="77"/>
        <end position="106"/>
    </location>
</feature>
<comment type="caution">
    <text evidence="2">The sequence shown here is derived from an EMBL/GenBank/DDBJ whole genome shotgun (WGS) entry which is preliminary data.</text>
</comment>
<gene>
    <name evidence="2" type="ORF">AB1Y20_017777</name>
</gene>
<accession>A0AB34JNH9</accession>
<reference evidence="2 3" key="1">
    <citation type="journal article" date="2024" name="Science">
        <title>Giant polyketide synthase enzymes in the biosynthesis of giant marine polyether toxins.</title>
        <authorList>
            <person name="Fallon T.R."/>
            <person name="Shende V.V."/>
            <person name="Wierzbicki I.H."/>
            <person name="Pendleton A.L."/>
            <person name="Watervoot N.F."/>
            <person name="Auber R.P."/>
            <person name="Gonzalez D.J."/>
            <person name="Wisecaver J.H."/>
            <person name="Moore B.S."/>
        </authorList>
    </citation>
    <scope>NUCLEOTIDE SEQUENCE [LARGE SCALE GENOMIC DNA]</scope>
    <source>
        <strain evidence="2 3">12B1</strain>
    </source>
</reference>
<dbReference type="EMBL" id="JBGBPQ010000006">
    <property type="protein sequence ID" value="KAL1522807.1"/>
    <property type="molecule type" value="Genomic_DNA"/>
</dbReference>
<evidence type="ECO:0000313" key="2">
    <source>
        <dbReference type="EMBL" id="KAL1522807.1"/>
    </source>
</evidence>
<evidence type="ECO:0000313" key="3">
    <source>
        <dbReference type="Proteomes" id="UP001515480"/>
    </source>
</evidence>
<protein>
    <submittedName>
        <fullName evidence="2">Uncharacterized protein</fullName>
    </submittedName>
</protein>
<evidence type="ECO:0000256" key="1">
    <source>
        <dbReference type="SAM" id="MobiDB-lite"/>
    </source>
</evidence>
<proteinExistence type="predicted"/>